<feature type="compositionally biased region" description="Low complexity" evidence="1">
    <location>
        <begin position="180"/>
        <end position="194"/>
    </location>
</feature>
<keyword evidence="2" id="KW-1133">Transmembrane helix</keyword>
<keyword evidence="2" id="KW-0812">Transmembrane</keyword>
<dbReference type="AlphaFoldDB" id="A0A835LUM9"/>
<dbReference type="Proteomes" id="UP000631114">
    <property type="component" value="Unassembled WGS sequence"/>
</dbReference>
<evidence type="ECO:0000256" key="2">
    <source>
        <dbReference type="SAM" id="Phobius"/>
    </source>
</evidence>
<organism evidence="3 4">
    <name type="scientific">Coptis chinensis</name>
    <dbReference type="NCBI Taxonomy" id="261450"/>
    <lineage>
        <taxon>Eukaryota</taxon>
        <taxon>Viridiplantae</taxon>
        <taxon>Streptophyta</taxon>
        <taxon>Embryophyta</taxon>
        <taxon>Tracheophyta</taxon>
        <taxon>Spermatophyta</taxon>
        <taxon>Magnoliopsida</taxon>
        <taxon>Ranunculales</taxon>
        <taxon>Ranunculaceae</taxon>
        <taxon>Coptidoideae</taxon>
        <taxon>Coptis</taxon>
    </lineage>
</organism>
<feature type="compositionally biased region" description="Low complexity" evidence="1">
    <location>
        <begin position="227"/>
        <end position="248"/>
    </location>
</feature>
<dbReference type="EMBL" id="JADFTS010000006">
    <property type="protein sequence ID" value="KAF9603954.1"/>
    <property type="molecule type" value="Genomic_DNA"/>
</dbReference>
<keyword evidence="2" id="KW-0472">Membrane</keyword>
<proteinExistence type="predicted"/>
<gene>
    <name evidence="3" type="ORF">IFM89_039293</name>
</gene>
<name>A0A835LUM9_9MAGN</name>
<evidence type="ECO:0000313" key="4">
    <source>
        <dbReference type="Proteomes" id="UP000631114"/>
    </source>
</evidence>
<feature type="region of interest" description="Disordered" evidence="1">
    <location>
        <begin position="177"/>
        <end position="367"/>
    </location>
</feature>
<sequence>MAYKGHIKPMEDPRDWPKPLKCKLSANKNSTINETFVWFLVLDGFLCAYYLVGFEDFLVLVELNLAYVLGFGDTRTAIPSTSTHPLGGQERIEGEMKMRKHQTRREGSVGCVGQRGIIPRHAKASLHNQKVRTLITMWLHMTCQELLTCQEFSFVWDNSQVKYLALEASPKLLLKVNHHPTSPSSQPSQVPSTRSKSKVATESQPPASPSQPSTRRKSICACSNQVPTSPSSHPSTRSKSKATSSSQVPPSPSSHPNTRDKSKEIVVSQPASSQPITRGKSKETTSSQPNTRDKTKEAPEQRHTFADLMKRLRDTYMPPRAAEKLNSSSGAPPKMAEATKQNKPPLAPSPNLGSRQKFQTVRPDWKL</sequence>
<protein>
    <submittedName>
        <fullName evidence="3">Uncharacterized protein</fullName>
    </submittedName>
</protein>
<evidence type="ECO:0000256" key="1">
    <source>
        <dbReference type="SAM" id="MobiDB-lite"/>
    </source>
</evidence>
<keyword evidence="4" id="KW-1185">Reference proteome</keyword>
<feature type="transmembrane region" description="Helical" evidence="2">
    <location>
        <begin position="35"/>
        <end position="52"/>
    </location>
</feature>
<reference evidence="3 4" key="1">
    <citation type="submission" date="2020-10" db="EMBL/GenBank/DDBJ databases">
        <title>The Coptis chinensis genome and diversification of protoberbering-type alkaloids.</title>
        <authorList>
            <person name="Wang B."/>
            <person name="Shu S."/>
            <person name="Song C."/>
            <person name="Liu Y."/>
        </authorList>
    </citation>
    <scope>NUCLEOTIDE SEQUENCE [LARGE SCALE GENOMIC DNA]</scope>
    <source>
        <strain evidence="3">HL-2020</strain>
        <tissue evidence="3">Leaf</tissue>
    </source>
</reference>
<comment type="caution">
    <text evidence="3">The sequence shown here is derived from an EMBL/GenBank/DDBJ whole genome shotgun (WGS) entry which is preliminary data.</text>
</comment>
<feature type="compositionally biased region" description="Basic and acidic residues" evidence="1">
    <location>
        <begin position="291"/>
        <end position="314"/>
    </location>
</feature>
<evidence type="ECO:0000313" key="3">
    <source>
        <dbReference type="EMBL" id="KAF9603954.1"/>
    </source>
</evidence>
<accession>A0A835LUM9</accession>